<feature type="region of interest" description="Disordered" evidence="4">
    <location>
        <begin position="1"/>
        <end position="37"/>
    </location>
</feature>
<keyword evidence="3" id="KW-0804">Transcription</keyword>
<evidence type="ECO:0000313" key="6">
    <source>
        <dbReference type="Proteomes" id="UP001443914"/>
    </source>
</evidence>
<evidence type="ECO:0000256" key="3">
    <source>
        <dbReference type="ARBA" id="ARBA00023163"/>
    </source>
</evidence>
<evidence type="ECO:0000256" key="2">
    <source>
        <dbReference type="ARBA" id="ARBA00023015"/>
    </source>
</evidence>
<dbReference type="GO" id="GO:0003700">
    <property type="term" value="F:DNA-binding transcription factor activity"/>
    <property type="evidence" value="ECO:0007669"/>
    <property type="project" value="InterPro"/>
</dbReference>
<feature type="compositionally biased region" description="Basic and acidic residues" evidence="4">
    <location>
        <begin position="1"/>
        <end position="11"/>
    </location>
</feature>
<sequence length="203" mass="22966">MAIDQKHEGSSTKKNRSSSNNNNGSNFEKPKQPQRGLGVAQLEKIRLHTQLASCGFISQIHPAFPSLFPLPPYQYGQEDMRIQAGYQQAAFQSQFGYGPLPSTFHHPNNLMMGFGEPMGKTSNNKFGESQPFMTTRWNPNNNNVVTMPENNQYIQPQGLVTRHLLSHVEQNNKRNNLLESRGSSSRNPMPIIDNEELDLELRL</sequence>
<evidence type="ECO:0000256" key="4">
    <source>
        <dbReference type="SAM" id="MobiDB-lite"/>
    </source>
</evidence>
<reference evidence="5" key="1">
    <citation type="submission" date="2024-03" db="EMBL/GenBank/DDBJ databases">
        <title>WGS assembly of Saponaria officinalis var. Norfolk2.</title>
        <authorList>
            <person name="Jenkins J."/>
            <person name="Shu S."/>
            <person name="Grimwood J."/>
            <person name="Barry K."/>
            <person name="Goodstein D."/>
            <person name="Schmutz J."/>
            <person name="Leebens-Mack J."/>
            <person name="Osbourn A."/>
        </authorList>
    </citation>
    <scope>NUCLEOTIDE SEQUENCE [LARGE SCALE GENOMIC DNA]</scope>
    <source>
        <strain evidence="5">JIC</strain>
    </source>
</reference>
<evidence type="ECO:0000313" key="5">
    <source>
        <dbReference type="EMBL" id="KAK9697708.1"/>
    </source>
</evidence>
<keyword evidence="1" id="KW-0678">Repressor</keyword>
<name>A0AAW1J4D3_SAPOF</name>
<protein>
    <submittedName>
        <fullName evidence="5">Uncharacterized protein</fullName>
    </submittedName>
</protein>
<keyword evidence="2" id="KW-0805">Transcription regulation</keyword>
<dbReference type="InterPro" id="IPR040356">
    <property type="entry name" value="SPEAR"/>
</dbReference>
<comment type="caution">
    <text evidence="5">The sequence shown here is derived from an EMBL/GenBank/DDBJ whole genome shotgun (WGS) entry which is preliminary data.</text>
</comment>
<dbReference type="Proteomes" id="UP001443914">
    <property type="component" value="Unassembled WGS sequence"/>
</dbReference>
<accession>A0AAW1J4D3</accession>
<feature type="compositionally biased region" description="Low complexity" evidence="4">
    <location>
        <begin position="17"/>
        <end position="26"/>
    </location>
</feature>
<keyword evidence="6" id="KW-1185">Reference proteome</keyword>
<gene>
    <name evidence="5" type="ORF">RND81_08G055100</name>
</gene>
<dbReference type="PANTHER" id="PTHR33388:SF18">
    <property type="entry name" value="PROTEIN SPEAR1"/>
    <property type="match status" value="1"/>
</dbReference>
<dbReference type="AlphaFoldDB" id="A0AAW1J4D3"/>
<proteinExistence type="predicted"/>
<organism evidence="5 6">
    <name type="scientific">Saponaria officinalis</name>
    <name type="common">Common soapwort</name>
    <name type="synonym">Lychnis saponaria</name>
    <dbReference type="NCBI Taxonomy" id="3572"/>
    <lineage>
        <taxon>Eukaryota</taxon>
        <taxon>Viridiplantae</taxon>
        <taxon>Streptophyta</taxon>
        <taxon>Embryophyta</taxon>
        <taxon>Tracheophyta</taxon>
        <taxon>Spermatophyta</taxon>
        <taxon>Magnoliopsida</taxon>
        <taxon>eudicotyledons</taxon>
        <taxon>Gunneridae</taxon>
        <taxon>Pentapetalae</taxon>
        <taxon>Caryophyllales</taxon>
        <taxon>Caryophyllaceae</taxon>
        <taxon>Caryophylleae</taxon>
        <taxon>Saponaria</taxon>
    </lineage>
</organism>
<dbReference type="PANTHER" id="PTHR33388">
    <property type="entry name" value="OS01G0212500 PROTEIN"/>
    <property type="match status" value="1"/>
</dbReference>
<dbReference type="EMBL" id="JBDFQZ010000008">
    <property type="protein sequence ID" value="KAK9697708.1"/>
    <property type="molecule type" value="Genomic_DNA"/>
</dbReference>
<evidence type="ECO:0000256" key="1">
    <source>
        <dbReference type="ARBA" id="ARBA00022491"/>
    </source>
</evidence>